<dbReference type="AlphaFoldDB" id="A0A2G9YSD0"/>
<accession>A0A2G9YSD0</accession>
<name>A0A2G9YSD0_9BACT</name>
<gene>
    <name evidence="1" type="ORF">COX38_02260</name>
</gene>
<evidence type="ECO:0000313" key="2">
    <source>
        <dbReference type="Proteomes" id="UP000229054"/>
    </source>
</evidence>
<sequence>MSNLEHQILVALAVQKIEETIRDFGRRHGDILKSMGVNVRDVQVLALDIVGEAYEVLEQKAQQLSEKKS</sequence>
<protein>
    <submittedName>
        <fullName evidence="1">Uncharacterized protein</fullName>
    </submittedName>
</protein>
<comment type="caution">
    <text evidence="1">The sequence shown here is derived from an EMBL/GenBank/DDBJ whole genome shotgun (WGS) entry which is preliminary data.</text>
</comment>
<reference evidence="1 2" key="1">
    <citation type="submission" date="2017-09" db="EMBL/GenBank/DDBJ databases">
        <title>Depth-based differentiation of microbial function through sediment-hosted aquifers and enrichment of novel symbionts in the deep terrestrial subsurface.</title>
        <authorList>
            <person name="Probst A.J."/>
            <person name="Ladd B."/>
            <person name="Jarett J.K."/>
            <person name="Geller-Mcgrath D.E."/>
            <person name="Sieber C.M."/>
            <person name="Emerson J.B."/>
            <person name="Anantharaman K."/>
            <person name="Thomas B.C."/>
            <person name="Malmstrom R."/>
            <person name="Stieglmeier M."/>
            <person name="Klingl A."/>
            <person name="Woyke T."/>
            <person name="Ryan C.M."/>
            <person name="Banfield J.F."/>
        </authorList>
    </citation>
    <scope>NUCLEOTIDE SEQUENCE [LARGE SCALE GENOMIC DNA]</scope>
    <source>
        <strain evidence="1">CG23_combo_of_CG06-09_8_20_14_all_39_25</strain>
    </source>
</reference>
<dbReference type="EMBL" id="PCRN01000074">
    <property type="protein sequence ID" value="PIP22138.1"/>
    <property type="molecule type" value="Genomic_DNA"/>
</dbReference>
<dbReference type="Proteomes" id="UP000229054">
    <property type="component" value="Unassembled WGS sequence"/>
</dbReference>
<evidence type="ECO:0000313" key="1">
    <source>
        <dbReference type="EMBL" id="PIP22138.1"/>
    </source>
</evidence>
<proteinExistence type="predicted"/>
<organism evidence="1 2">
    <name type="scientific">Candidatus Nealsonbacteria bacterium CG23_combo_of_CG06-09_8_20_14_all_39_25</name>
    <dbReference type="NCBI Taxonomy" id="1974723"/>
    <lineage>
        <taxon>Bacteria</taxon>
        <taxon>Candidatus Nealsoniibacteriota</taxon>
    </lineage>
</organism>